<feature type="region of interest" description="Disordered" evidence="1">
    <location>
        <begin position="1"/>
        <end position="50"/>
    </location>
</feature>
<dbReference type="Pfam" id="PF17667">
    <property type="entry name" value="Pkinase_fungal"/>
    <property type="match status" value="1"/>
</dbReference>
<dbReference type="PANTHER" id="PTHR38248">
    <property type="entry name" value="FUNK1 6"/>
    <property type="match status" value="1"/>
</dbReference>
<evidence type="ECO:0000313" key="4">
    <source>
        <dbReference type="Proteomes" id="UP000807469"/>
    </source>
</evidence>
<organism evidence="3 4">
    <name type="scientific">Pholiota conissans</name>
    <dbReference type="NCBI Taxonomy" id="109636"/>
    <lineage>
        <taxon>Eukaryota</taxon>
        <taxon>Fungi</taxon>
        <taxon>Dikarya</taxon>
        <taxon>Basidiomycota</taxon>
        <taxon>Agaricomycotina</taxon>
        <taxon>Agaricomycetes</taxon>
        <taxon>Agaricomycetidae</taxon>
        <taxon>Agaricales</taxon>
        <taxon>Agaricineae</taxon>
        <taxon>Strophariaceae</taxon>
        <taxon>Pholiota</taxon>
    </lineage>
</organism>
<gene>
    <name evidence="3" type="ORF">BDN70DRAFT_895351</name>
</gene>
<evidence type="ECO:0000313" key="3">
    <source>
        <dbReference type="EMBL" id="KAF9478882.1"/>
    </source>
</evidence>
<keyword evidence="4" id="KW-1185">Reference proteome</keyword>
<protein>
    <recommendedName>
        <fullName evidence="2">Fungal-type protein kinase domain-containing protein</fullName>
    </recommendedName>
</protein>
<dbReference type="InterPro" id="IPR011009">
    <property type="entry name" value="Kinase-like_dom_sf"/>
</dbReference>
<accession>A0A9P6CTW2</accession>
<sequence length="479" mass="54387">MGHAPKFQTRAPRPDGPTLTPSSSLPVPPAQGARAREAIPIPVQDGLTYRRRHHTEAPTTGEVSSWLPSGGIHTFLDEIYAECMRNELYDPAKRKWNLGPEVKGPGLHRTFHNLLDKILLSLHSNLYVVDHSTSPTPKIDSMQKPSPPLALYREDGKGRTHREIPIEIGVSSISSPAEIKSQLAIYAKSFLANTSERHEVFCLFLDQARSLVVYVFDAQGGCHEAHCTLNIHEHPKHFIYLLFCLSQPKSGGFTKNELLYVVRDAIIAHRDLMKKGICHRNIRFENVRILRSKDAKRSQGFLVGLENAKPKSICSPVIPSLPGPGDKNFFQSVRVLNAANEGRNIRPSYWDDLESFFYLLFFCCRLDPTGPIKRYNSHLKCMFDAWSSPQPSVSLEAKMEFCSQEIPKELVDRCFGTVFFKMLEGMRQRIYERYYVGMDPPPPQNLDGYDIFLALLDRALEDESIRKQNGWSTTHRNLE</sequence>
<comment type="caution">
    <text evidence="3">The sequence shown here is derived from an EMBL/GenBank/DDBJ whole genome shotgun (WGS) entry which is preliminary data.</text>
</comment>
<dbReference type="Proteomes" id="UP000807469">
    <property type="component" value="Unassembled WGS sequence"/>
</dbReference>
<dbReference type="PANTHER" id="PTHR38248:SF2">
    <property type="entry name" value="FUNK1 11"/>
    <property type="match status" value="1"/>
</dbReference>
<dbReference type="AlphaFoldDB" id="A0A9P6CTW2"/>
<dbReference type="EMBL" id="MU155224">
    <property type="protein sequence ID" value="KAF9478882.1"/>
    <property type="molecule type" value="Genomic_DNA"/>
</dbReference>
<evidence type="ECO:0000256" key="1">
    <source>
        <dbReference type="SAM" id="MobiDB-lite"/>
    </source>
</evidence>
<evidence type="ECO:0000259" key="2">
    <source>
        <dbReference type="Pfam" id="PF17667"/>
    </source>
</evidence>
<dbReference type="InterPro" id="IPR040976">
    <property type="entry name" value="Pkinase_fungal"/>
</dbReference>
<reference evidence="3" key="1">
    <citation type="submission" date="2020-11" db="EMBL/GenBank/DDBJ databases">
        <authorList>
            <consortium name="DOE Joint Genome Institute"/>
            <person name="Ahrendt S."/>
            <person name="Riley R."/>
            <person name="Andreopoulos W."/>
            <person name="Labutti K."/>
            <person name="Pangilinan J."/>
            <person name="Ruiz-Duenas F.J."/>
            <person name="Barrasa J.M."/>
            <person name="Sanchez-Garcia M."/>
            <person name="Camarero S."/>
            <person name="Miyauchi S."/>
            <person name="Serrano A."/>
            <person name="Linde D."/>
            <person name="Babiker R."/>
            <person name="Drula E."/>
            <person name="Ayuso-Fernandez I."/>
            <person name="Pacheco R."/>
            <person name="Padilla G."/>
            <person name="Ferreira P."/>
            <person name="Barriuso J."/>
            <person name="Kellner H."/>
            <person name="Castanera R."/>
            <person name="Alfaro M."/>
            <person name="Ramirez L."/>
            <person name="Pisabarro A.G."/>
            <person name="Kuo A."/>
            <person name="Tritt A."/>
            <person name="Lipzen A."/>
            <person name="He G."/>
            <person name="Yan M."/>
            <person name="Ng V."/>
            <person name="Cullen D."/>
            <person name="Martin F."/>
            <person name="Rosso M.-N."/>
            <person name="Henrissat B."/>
            <person name="Hibbett D."/>
            <person name="Martinez A.T."/>
            <person name="Grigoriev I.V."/>
        </authorList>
    </citation>
    <scope>NUCLEOTIDE SEQUENCE</scope>
    <source>
        <strain evidence="3">CIRM-BRFM 674</strain>
    </source>
</reference>
<dbReference type="SUPFAM" id="SSF56112">
    <property type="entry name" value="Protein kinase-like (PK-like)"/>
    <property type="match status" value="1"/>
</dbReference>
<feature type="domain" description="Fungal-type protein kinase" evidence="2">
    <location>
        <begin position="254"/>
        <end position="364"/>
    </location>
</feature>
<name>A0A9P6CTW2_9AGAR</name>
<proteinExistence type="predicted"/>